<organism evidence="9 10">
    <name type="scientific">Brevibacillus centrosporus</name>
    <dbReference type="NCBI Taxonomy" id="54910"/>
    <lineage>
        <taxon>Bacteria</taxon>
        <taxon>Bacillati</taxon>
        <taxon>Bacillota</taxon>
        <taxon>Bacilli</taxon>
        <taxon>Bacillales</taxon>
        <taxon>Paenibacillaceae</taxon>
        <taxon>Brevibacillus</taxon>
    </lineage>
</organism>
<keyword evidence="6 7" id="KW-0472">Membrane</keyword>
<keyword evidence="2 7" id="KW-0813">Transport</keyword>
<evidence type="ECO:0000256" key="5">
    <source>
        <dbReference type="ARBA" id="ARBA00022989"/>
    </source>
</evidence>
<feature type="transmembrane region" description="Helical" evidence="7">
    <location>
        <begin position="9"/>
        <end position="29"/>
    </location>
</feature>
<gene>
    <name evidence="9" type="ORF">SAMN05518846_10437</name>
</gene>
<dbReference type="InterPro" id="IPR035906">
    <property type="entry name" value="MetI-like_sf"/>
</dbReference>
<evidence type="ECO:0000256" key="1">
    <source>
        <dbReference type="ARBA" id="ARBA00004651"/>
    </source>
</evidence>
<dbReference type="GO" id="GO:0005886">
    <property type="term" value="C:plasma membrane"/>
    <property type="evidence" value="ECO:0007669"/>
    <property type="project" value="UniProtKB-SubCell"/>
</dbReference>
<dbReference type="CDD" id="cd06261">
    <property type="entry name" value="TM_PBP2"/>
    <property type="match status" value="1"/>
</dbReference>
<dbReference type="Proteomes" id="UP000198915">
    <property type="component" value="Unassembled WGS sequence"/>
</dbReference>
<evidence type="ECO:0000256" key="3">
    <source>
        <dbReference type="ARBA" id="ARBA00022475"/>
    </source>
</evidence>
<dbReference type="RefSeq" id="WP_092267528.1">
    <property type="nucleotide sequence ID" value="NZ_FORT01000004.1"/>
</dbReference>
<dbReference type="InterPro" id="IPR000515">
    <property type="entry name" value="MetI-like"/>
</dbReference>
<feature type="transmembrane region" description="Helical" evidence="7">
    <location>
        <begin position="174"/>
        <end position="197"/>
    </location>
</feature>
<evidence type="ECO:0000313" key="10">
    <source>
        <dbReference type="Proteomes" id="UP000198915"/>
    </source>
</evidence>
<evidence type="ECO:0000313" key="9">
    <source>
        <dbReference type="EMBL" id="SFJ53658.1"/>
    </source>
</evidence>
<name>A0A1I3S4V1_9BACL</name>
<dbReference type="STRING" id="1884381.SAMN05518846_10437"/>
<reference evidence="10" key="1">
    <citation type="submission" date="2016-10" db="EMBL/GenBank/DDBJ databases">
        <authorList>
            <person name="Varghese N."/>
            <person name="Submissions S."/>
        </authorList>
    </citation>
    <scope>NUCLEOTIDE SEQUENCE [LARGE SCALE GENOMIC DNA]</scope>
    <source>
        <strain evidence="10">OK042</strain>
    </source>
</reference>
<feature type="transmembrane region" description="Helical" evidence="7">
    <location>
        <begin position="101"/>
        <end position="122"/>
    </location>
</feature>
<dbReference type="GO" id="GO:0071916">
    <property type="term" value="F:dipeptide transmembrane transporter activity"/>
    <property type="evidence" value="ECO:0007669"/>
    <property type="project" value="TreeGrafter"/>
</dbReference>
<evidence type="ECO:0000256" key="4">
    <source>
        <dbReference type="ARBA" id="ARBA00022692"/>
    </source>
</evidence>
<dbReference type="PROSITE" id="PS50928">
    <property type="entry name" value="ABC_TM1"/>
    <property type="match status" value="1"/>
</dbReference>
<accession>A0A1I3S4V1</accession>
<evidence type="ECO:0000256" key="6">
    <source>
        <dbReference type="ARBA" id="ARBA00023136"/>
    </source>
</evidence>
<protein>
    <submittedName>
        <fullName evidence="9">Peptide/nickel transport system permease protein</fullName>
    </submittedName>
</protein>
<feature type="transmembrane region" description="Helical" evidence="7">
    <location>
        <begin position="134"/>
        <end position="162"/>
    </location>
</feature>
<keyword evidence="4 7" id="KW-0812">Transmembrane</keyword>
<proteinExistence type="inferred from homology"/>
<dbReference type="Pfam" id="PF19300">
    <property type="entry name" value="BPD_transp_1_N"/>
    <property type="match status" value="1"/>
</dbReference>
<dbReference type="AlphaFoldDB" id="A0A1I3S4V1"/>
<feature type="domain" description="ABC transmembrane type-1" evidence="8">
    <location>
        <begin position="95"/>
        <end position="304"/>
    </location>
</feature>
<dbReference type="Pfam" id="PF00528">
    <property type="entry name" value="BPD_transp_1"/>
    <property type="match status" value="1"/>
</dbReference>
<keyword evidence="5 7" id="KW-1133">Transmembrane helix</keyword>
<sequence>MIQYIARRLMLLVPVLIVVGVVVFAVIHLTPGDPAAVMLGETATPEQVAQLRQVMGLDEPLLTQFFTWFGQAVTGNLGQSVFSGEPVLQIIENRLGPTVSLAVLASLISLLMAVPSAVFAVWKRDSSLDPAFMSATLLGVSIPNFWLALLLILCFAVTLRWLPVSGYVPLSEGFWPWLSHLLLPAIVLSVQQAGIIARMLRDGMLDVVYQDYIRTARAKGLKERIVLIKHVLGNAMIPTTTVIGASIAGLLGGAVVTETVFAIPGIGQLIVDSISRRDYPVLQGTVLFVAMVYVMVNLLIDLAYAALDPRIRYD</sequence>
<dbReference type="SUPFAM" id="SSF161098">
    <property type="entry name" value="MetI-like"/>
    <property type="match status" value="1"/>
</dbReference>
<comment type="subcellular location">
    <subcellularLocation>
        <location evidence="1 7">Cell membrane</location>
        <topology evidence="1 7">Multi-pass membrane protein</topology>
    </subcellularLocation>
</comment>
<evidence type="ECO:0000256" key="7">
    <source>
        <dbReference type="RuleBase" id="RU363032"/>
    </source>
</evidence>
<feature type="transmembrane region" description="Helical" evidence="7">
    <location>
        <begin position="286"/>
        <end position="307"/>
    </location>
</feature>
<evidence type="ECO:0000256" key="2">
    <source>
        <dbReference type="ARBA" id="ARBA00022448"/>
    </source>
</evidence>
<dbReference type="Gene3D" id="1.10.3720.10">
    <property type="entry name" value="MetI-like"/>
    <property type="match status" value="1"/>
</dbReference>
<dbReference type="PANTHER" id="PTHR43163">
    <property type="entry name" value="DIPEPTIDE TRANSPORT SYSTEM PERMEASE PROTEIN DPPB-RELATED"/>
    <property type="match status" value="1"/>
</dbReference>
<comment type="similarity">
    <text evidence="7">Belongs to the binding-protein-dependent transport system permease family.</text>
</comment>
<dbReference type="EMBL" id="FORT01000004">
    <property type="protein sequence ID" value="SFJ53658.1"/>
    <property type="molecule type" value="Genomic_DNA"/>
</dbReference>
<keyword evidence="3" id="KW-1003">Cell membrane</keyword>
<dbReference type="PANTHER" id="PTHR43163:SF6">
    <property type="entry name" value="DIPEPTIDE TRANSPORT SYSTEM PERMEASE PROTEIN DPPB-RELATED"/>
    <property type="match status" value="1"/>
</dbReference>
<feature type="transmembrane region" description="Helical" evidence="7">
    <location>
        <begin position="242"/>
        <end position="266"/>
    </location>
</feature>
<dbReference type="InterPro" id="IPR045621">
    <property type="entry name" value="BPD_transp_1_N"/>
</dbReference>
<evidence type="ECO:0000259" key="8">
    <source>
        <dbReference type="PROSITE" id="PS50928"/>
    </source>
</evidence>
<keyword evidence="10" id="KW-1185">Reference proteome</keyword>